<evidence type="ECO:0000256" key="2">
    <source>
        <dbReference type="SAM" id="Phobius"/>
    </source>
</evidence>
<keyword evidence="2" id="KW-0812">Transmembrane</keyword>
<evidence type="ECO:0000256" key="1">
    <source>
        <dbReference type="SAM" id="MobiDB-lite"/>
    </source>
</evidence>
<evidence type="ECO:0000313" key="3">
    <source>
        <dbReference type="EMBL" id="KGJ54727.1"/>
    </source>
</evidence>
<dbReference type="Gene3D" id="1.20.120.20">
    <property type="entry name" value="Apolipoprotein"/>
    <property type="match status" value="1"/>
</dbReference>
<dbReference type="AlphaFoldDB" id="A0A099IC24"/>
<dbReference type="Proteomes" id="UP000030008">
    <property type="component" value="Unassembled WGS sequence"/>
</dbReference>
<feature type="transmembrane region" description="Helical" evidence="2">
    <location>
        <begin position="235"/>
        <end position="259"/>
    </location>
</feature>
<accession>A0A099IC24</accession>
<feature type="region of interest" description="Disordered" evidence="1">
    <location>
        <begin position="124"/>
        <end position="148"/>
    </location>
</feature>
<dbReference type="SUPFAM" id="SSF48371">
    <property type="entry name" value="ARM repeat"/>
    <property type="match status" value="1"/>
</dbReference>
<keyword evidence="2" id="KW-0472">Membrane</keyword>
<gene>
    <name evidence="3" type="ORF">CIAN88_01920</name>
</gene>
<name>A0A099IC24_CLOIN</name>
<protein>
    <recommendedName>
        <fullName evidence="5">Phage-related protein</fullName>
    </recommendedName>
</protein>
<dbReference type="RefSeq" id="WP_044903686.1">
    <property type="nucleotide sequence ID" value="NZ_JQIF01000009.1"/>
</dbReference>
<proteinExistence type="predicted"/>
<evidence type="ECO:0008006" key="5">
    <source>
        <dbReference type="Google" id="ProtNLM"/>
    </source>
</evidence>
<sequence length="589" mass="63724">MGKKEKNAAAVQVDIDISSVMKTLEEGLAKLTSSIQIKTADMLNTVFTNMKSSISKNITSVQQSISGSLKDMSGGIQNSFGKVGDTLQSVQSKVTTQISESISSLKETAEGVVNKTREAIQSIRNSRKGLASGESINSGTEDAGGEEGTGGIKELLQVPDLVSSIKDQFSSLSSLVLELAPQLGPVMQPFVDTITAGLQGATDFLENIKGWYDTFTQIQELVPGLMENMDKLFTILLNNPFGMFLLAAAAVVAVFALLYQTNEEFRNSINQLTGDFIDSLSPGIELIKAAFDNLWNNALLPLKDAFLEFCDMVIKPLSDVLCDVFAIAVKTVYDILTSLWNNVLVPLATFLLDTFTKVIQSAIEVWNSWKPYIQMIMDIFMNLWNSVLKPLVSYLADVFASKLNSIFTSVKSIIGNIRGIFSGLIDFVTGVFTGNWRKAWQGVCDIFKNVFGGLMNILKTPLNAAIDLINKGIDGINSIGFDIPDILGGGHVGLSVPHIPRLATGGILRQPTLALVGEGGAEAVMPLERNTGWITQLAQRLNSEASGNGQNDALLKEILYAIRSMNLNIDGKKAVGLFAASRKELAMLK</sequence>
<dbReference type="InterPro" id="IPR016024">
    <property type="entry name" value="ARM-type_fold"/>
</dbReference>
<dbReference type="EMBL" id="JQIF01000009">
    <property type="protein sequence ID" value="KGJ54727.1"/>
    <property type="molecule type" value="Genomic_DNA"/>
</dbReference>
<organism evidence="3 4">
    <name type="scientific">Clostridium innocuum</name>
    <dbReference type="NCBI Taxonomy" id="1522"/>
    <lineage>
        <taxon>Bacteria</taxon>
        <taxon>Bacillati</taxon>
        <taxon>Bacillota</taxon>
        <taxon>Clostridia</taxon>
        <taxon>Eubacteriales</taxon>
        <taxon>Clostridiaceae</taxon>
        <taxon>Clostridium</taxon>
    </lineage>
</organism>
<comment type="caution">
    <text evidence="3">The sequence shown here is derived from an EMBL/GenBank/DDBJ whole genome shotgun (WGS) entry which is preliminary data.</text>
</comment>
<keyword evidence="2" id="KW-1133">Transmembrane helix</keyword>
<reference evidence="3 4" key="1">
    <citation type="submission" date="2014-08" db="EMBL/GenBank/DDBJ databases">
        <title>Clostridium innocuum, an unnegligible vancomycin-resistant pathogen causing extra-intestinal infections.</title>
        <authorList>
            <person name="Feng Y."/>
            <person name="Chiu C.-H."/>
        </authorList>
    </citation>
    <scope>NUCLEOTIDE SEQUENCE [LARGE SCALE GENOMIC DNA]</scope>
    <source>
        <strain evidence="3 4">AN88</strain>
    </source>
</reference>
<evidence type="ECO:0000313" key="4">
    <source>
        <dbReference type="Proteomes" id="UP000030008"/>
    </source>
</evidence>